<evidence type="ECO:0000256" key="10">
    <source>
        <dbReference type="SAM" id="SignalP"/>
    </source>
</evidence>
<feature type="active site" description="Phosphoserine intermediate" evidence="7">
    <location>
        <position position="335"/>
    </location>
</feature>
<feature type="binding site" evidence="8">
    <location>
        <position position="386"/>
    </location>
    <ligand>
        <name>Mg(2+)</name>
        <dbReference type="ChEBI" id="CHEBI:18420"/>
    </ligand>
</feature>
<evidence type="ECO:0000313" key="12">
    <source>
        <dbReference type="Proteomes" id="UP000270046"/>
    </source>
</evidence>
<dbReference type="GO" id="GO:0046872">
    <property type="term" value="F:metal ion binding"/>
    <property type="evidence" value="ECO:0007669"/>
    <property type="project" value="UniProtKB-KW"/>
</dbReference>
<dbReference type="Gene3D" id="3.40.720.10">
    <property type="entry name" value="Alkaline Phosphatase, subunit A"/>
    <property type="match status" value="1"/>
</dbReference>
<keyword evidence="4" id="KW-0378">Hydrolase</keyword>
<feature type="binding site" evidence="8">
    <location>
        <position position="512"/>
    </location>
    <ligand>
        <name>Zn(2+)</name>
        <dbReference type="ChEBI" id="CHEBI:29105"/>
        <label>2</label>
    </ligand>
</feature>
<feature type="binding site" evidence="8">
    <location>
        <position position="551"/>
    </location>
    <ligand>
        <name>Zn(2+)</name>
        <dbReference type="ChEBI" id="CHEBI:29105"/>
        <label>2</label>
    </ligand>
</feature>
<accession>A0A494VMN1</accession>
<keyword evidence="12" id="KW-1185">Reference proteome</keyword>
<feature type="binding site" evidence="8">
    <location>
        <position position="388"/>
    </location>
    <ligand>
        <name>Mg(2+)</name>
        <dbReference type="ChEBI" id="CHEBI:18420"/>
    </ligand>
</feature>
<feature type="binding site" evidence="8">
    <location>
        <position position="294"/>
    </location>
    <ligand>
        <name>Mg(2+)</name>
        <dbReference type="ChEBI" id="CHEBI:18420"/>
    </ligand>
</feature>
<keyword evidence="3 8" id="KW-0479">Metal-binding</keyword>
<keyword evidence="2" id="KW-0597">Phosphoprotein</keyword>
<evidence type="ECO:0000256" key="2">
    <source>
        <dbReference type="ARBA" id="ARBA00022553"/>
    </source>
</evidence>
<proteinExistence type="inferred from homology"/>
<evidence type="ECO:0000256" key="8">
    <source>
        <dbReference type="PIRSR" id="PIRSR601952-2"/>
    </source>
</evidence>
<feature type="signal peptide" evidence="10">
    <location>
        <begin position="1"/>
        <end position="23"/>
    </location>
</feature>
<feature type="chain" id="PRO_5019771050" evidence="10">
    <location>
        <begin position="24"/>
        <end position="612"/>
    </location>
</feature>
<dbReference type="Gene3D" id="3.20.20.190">
    <property type="entry name" value="Phosphatidylinositol (PI) phosphodiesterase"/>
    <property type="match status" value="1"/>
</dbReference>
<feature type="binding site" evidence="8">
    <location>
        <position position="550"/>
    </location>
    <ligand>
        <name>Zn(2+)</name>
        <dbReference type="ChEBI" id="CHEBI:29105"/>
        <label>2</label>
    </ligand>
</feature>
<dbReference type="AlphaFoldDB" id="A0A494VMN1"/>
<dbReference type="Proteomes" id="UP000270046">
    <property type="component" value="Chromosome"/>
</dbReference>
<keyword evidence="10" id="KW-0732">Signal</keyword>
<comment type="similarity">
    <text evidence="1 9">Belongs to the alkaline phosphatase family.</text>
</comment>
<dbReference type="KEGG" id="muh:HYN43_006240"/>
<dbReference type="EMBL" id="CP032869">
    <property type="protein sequence ID" value="AYL94921.1"/>
    <property type="molecule type" value="Genomic_DNA"/>
</dbReference>
<reference evidence="11 12" key="1">
    <citation type="submission" date="2018-10" db="EMBL/GenBank/DDBJ databases">
        <title>Genome sequencing of Mucilaginibacter sp. HYN0043.</title>
        <authorList>
            <person name="Kim M."/>
            <person name="Yi H."/>
        </authorList>
    </citation>
    <scope>NUCLEOTIDE SEQUENCE [LARGE SCALE GENOMIC DNA]</scope>
    <source>
        <strain evidence="11 12">HYN0043</strain>
    </source>
</reference>
<evidence type="ECO:0000256" key="4">
    <source>
        <dbReference type="ARBA" id="ARBA00022801"/>
    </source>
</evidence>
<name>A0A494VMN1_9SPHI</name>
<comment type="cofactor">
    <cofactor evidence="8">
        <name>Zn(2+)</name>
        <dbReference type="ChEBI" id="CHEBI:29105"/>
    </cofactor>
    <text evidence="8">Binds 2 Zn(2+) ions.</text>
</comment>
<dbReference type="GO" id="GO:0006629">
    <property type="term" value="P:lipid metabolic process"/>
    <property type="evidence" value="ECO:0007669"/>
    <property type="project" value="InterPro"/>
</dbReference>
<dbReference type="PANTHER" id="PTHR11596:SF5">
    <property type="entry name" value="ALKALINE PHOSPHATASE"/>
    <property type="match status" value="1"/>
</dbReference>
<protein>
    <submittedName>
        <fullName evidence="11">Alkaline phosphatase</fullName>
    </submittedName>
</protein>
<dbReference type="SMART" id="SM00098">
    <property type="entry name" value="alkPPc"/>
    <property type="match status" value="1"/>
</dbReference>
<evidence type="ECO:0000256" key="3">
    <source>
        <dbReference type="ARBA" id="ARBA00022723"/>
    </source>
</evidence>
<dbReference type="GO" id="GO:0004035">
    <property type="term" value="F:alkaline phosphatase activity"/>
    <property type="evidence" value="ECO:0007669"/>
    <property type="project" value="TreeGrafter"/>
</dbReference>
<organism evidence="11 12">
    <name type="scientific">Mucilaginibacter celer</name>
    <dbReference type="NCBI Taxonomy" id="2305508"/>
    <lineage>
        <taxon>Bacteria</taxon>
        <taxon>Pseudomonadati</taxon>
        <taxon>Bacteroidota</taxon>
        <taxon>Sphingobacteriia</taxon>
        <taxon>Sphingobacteriales</taxon>
        <taxon>Sphingobacteriaceae</taxon>
        <taxon>Mucilaginibacter</taxon>
    </lineage>
</organism>
<keyword evidence="5 8" id="KW-0862">Zinc</keyword>
<gene>
    <name evidence="11" type="ORF">HYN43_006240</name>
</gene>
<feature type="binding site" evidence="8">
    <location>
        <position position="508"/>
    </location>
    <ligand>
        <name>Zn(2+)</name>
        <dbReference type="ChEBI" id="CHEBI:29105"/>
        <label>2</label>
    </ligand>
</feature>
<dbReference type="PANTHER" id="PTHR11596">
    <property type="entry name" value="ALKALINE PHOSPHATASE"/>
    <property type="match status" value="1"/>
</dbReference>
<evidence type="ECO:0000313" key="11">
    <source>
        <dbReference type="EMBL" id="AYL94921.1"/>
    </source>
</evidence>
<comment type="cofactor">
    <cofactor evidence="8">
        <name>Mg(2+)</name>
        <dbReference type="ChEBI" id="CHEBI:18420"/>
    </cofactor>
    <text evidence="8">Binds 1 Mg(2+) ion.</text>
</comment>
<dbReference type="InterPro" id="IPR017850">
    <property type="entry name" value="Alkaline_phosphatase_core_sf"/>
</dbReference>
<dbReference type="SUPFAM" id="SSF53649">
    <property type="entry name" value="Alkaline phosphatase-like"/>
    <property type="match status" value="1"/>
</dbReference>
<evidence type="ECO:0000256" key="5">
    <source>
        <dbReference type="ARBA" id="ARBA00022833"/>
    </source>
</evidence>
<dbReference type="PROSITE" id="PS00123">
    <property type="entry name" value="ALKALINE_PHOSPHATASE"/>
    <property type="match status" value="1"/>
</dbReference>
<sequence length="612" mass="67664">MKNSTKIIPLVSLLACASLFANAQVKTLYTVADAHSHNDYKNSIPFFRAYEKGFGSIEADCYDVNGQLMVAHDKKEIDPKRSLKILYIDPLIEKLKRDPQRHLRLLIEIKEDHKAVLPLVIKELKPLEQYFDYEGHPGRLAIVMTGAVPSPAEMTDYPAWISFDVDHLNGFTPEQWKKIGLVSFPFGKYMHWNGKGVLNNEEIARIKAGIDSVHNAGKKIRFWETPDTKSSWLALIRLGVDVIGTDKIEELGDFLNKKPADEYTAPQPYAVYKPTYKSDGSVKKVKNIILCIGDGMGLSQIYSTYTANRGQLNIFQMLNIGFSVTNSADAYITDSAAGATAFASGQKTNDRAVGVDPAGKPLKSLADYSAEAGKKTADIVVCELTDATPAAFYAHDSERSHSTAIANQIASSPIDIFLGSAYKDFIWPVNGESPIDKMKKRGYAIIRNFDEFLSSTSPKILALMDDSVTRPKMEGRGNYLPLAFNKVTQTFKNAPKGFFMMIEGSQIDHGGHANNLKQIITENSDFDRVVGDALKFADEDGETLVIVTADHETGGLTLLDGDINKGYVWGNFSTNDHTGTPVPVFSYGPHSLDFRGVYSNTEIFNKIKALLQ</sequence>
<evidence type="ECO:0000256" key="1">
    <source>
        <dbReference type="ARBA" id="ARBA00005984"/>
    </source>
</evidence>
<dbReference type="RefSeq" id="WP_119408628.1">
    <property type="nucleotide sequence ID" value="NZ_CP032869.1"/>
</dbReference>
<dbReference type="InterPro" id="IPR018299">
    <property type="entry name" value="Alkaline_phosphatase_AS"/>
</dbReference>
<dbReference type="InterPro" id="IPR001952">
    <property type="entry name" value="Alkaline_phosphatase"/>
</dbReference>
<dbReference type="InterPro" id="IPR017946">
    <property type="entry name" value="PLC-like_Pdiesterase_TIM-brl"/>
</dbReference>
<dbReference type="SUPFAM" id="SSF51695">
    <property type="entry name" value="PLC-like phosphodiesterases"/>
    <property type="match status" value="1"/>
</dbReference>
<dbReference type="GO" id="GO:0008081">
    <property type="term" value="F:phosphoric diester hydrolase activity"/>
    <property type="evidence" value="ECO:0007669"/>
    <property type="project" value="InterPro"/>
</dbReference>
<dbReference type="OrthoDB" id="9794455at2"/>
<feature type="binding site" evidence="8">
    <location>
        <position position="503"/>
    </location>
    <ligand>
        <name>Mg(2+)</name>
        <dbReference type="ChEBI" id="CHEBI:18420"/>
    </ligand>
</feature>
<feature type="binding site" evidence="8">
    <location>
        <position position="294"/>
    </location>
    <ligand>
        <name>Zn(2+)</name>
        <dbReference type="ChEBI" id="CHEBI:29105"/>
        <label>2</label>
    </ligand>
</feature>
<dbReference type="PRINTS" id="PR00113">
    <property type="entry name" value="ALKPHPHTASE"/>
</dbReference>
<evidence type="ECO:0000256" key="9">
    <source>
        <dbReference type="RuleBase" id="RU003946"/>
    </source>
</evidence>
<dbReference type="Pfam" id="PF00245">
    <property type="entry name" value="Alk_phosphatase"/>
    <property type="match status" value="1"/>
</dbReference>
<dbReference type="CDD" id="cd16012">
    <property type="entry name" value="ALP"/>
    <property type="match status" value="1"/>
</dbReference>
<evidence type="ECO:0000256" key="6">
    <source>
        <dbReference type="ARBA" id="ARBA00022842"/>
    </source>
</evidence>
<keyword evidence="6 8" id="KW-0460">Magnesium</keyword>
<evidence type="ECO:0000256" key="7">
    <source>
        <dbReference type="PIRSR" id="PIRSR601952-1"/>
    </source>
</evidence>